<dbReference type="EMBL" id="CM037153">
    <property type="protein sequence ID" value="KAH7858389.1"/>
    <property type="molecule type" value="Genomic_DNA"/>
</dbReference>
<comment type="caution">
    <text evidence="1">The sequence shown here is derived from an EMBL/GenBank/DDBJ whole genome shotgun (WGS) entry which is preliminary data.</text>
</comment>
<name>A0ACB7YYN4_9ERIC</name>
<protein>
    <submittedName>
        <fullName evidence="1">Uncharacterized protein</fullName>
    </submittedName>
</protein>
<sequence length="344" mass="39181">MKVTRNPFLPPPLSSWEELILPRFDESTSLMSHILKEVGLRGKNEKLTKIYHIGHHHPLFLNKQIDDESSAGRKLIACDLCAQPLSAPFYHCTKCNFILHECCAAIPIELKHPSHGPHPLLLNRWPSECSGLLICQVCYMSCNGVSYGCVECDFFLHLHCASLSFLIRKGASSIVNIKHETHQHALKWKHGRYFCSACHESSSGLGLKCTICSFDLHPRCALLPRTIRNKYDRHPFSLLYFGTDEDYYCEVCEEEINPNCWFYDSGDCRRSLHVNCILPRHNSFFVFIPFHNSSSHMKLIRTPLLYGKDVLIDVPHASTGVMVLGLYVKKIAISVYTLDVPPCH</sequence>
<evidence type="ECO:0000313" key="2">
    <source>
        <dbReference type="Proteomes" id="UP000828048"/>
    </source>
</evidence>
<proteinExistence type="predicted"/>
<dbReference type="Proteomes" id="UP000828048">
    <property type="component" value="Chromosome 3"/>
</dbReference>
<keyword evidence="2" id="KW-1185">Reference proteome</keyword>
<organism evidence="1 2">
    <name type="scientific">Vaccinium darrowii</name>
    <dbReference type="NCBI Taxonomy" id="229202"/>
    <lineage>
        <taxon>Eukaryota</taxon>
        <taxon>Viridiplantae</taxon>
        <taxon>Streptophyta</taxon>
        <taxon>Embryophyta</taxon>
        <taxon>Tracheophyta</taxon>
        <taxon>Spermatophyta</taxon>
        <taxon>Magnoliopsida</taxon>
        <taxon>eudicotyledons</taxon>
        <taxon>Gunneridae</taxon>
        <taxon>Pentapetalae</taxon>
        <taxon>asterids</taxon>
        <taxon>Ericales</taxon>
        <taxon>Ericaceae</taxon>
        <taxon>Vaccinioideae</taxon>
        <taxon>Vaccinieae</taxon>
        <taxon>Vaccinium</taxon>
    </lineage>
</organism>
<reference evidence="1 2" key="1">
    <citation type="journal article" date="2021" name="Hortic Res">
        <title>High-quality reference genome and annotation aids understanding of berry development for evergreen blueberry (Vaccinium darrowii).</title>
        <authorList>
            <person name="Yu J."/>
            <person name="Hulse-Kemp A.M."/>
            <person name="Babiker E."/>
            <person name="Staton M."/>
        </authorList>
    </citation>
    <scope>NUCLEOTIDE SEQUENCE [LARGE SCALE GENOMIC DNA]</scope>
    <source>
        <strain evidence="2">cv. NJ 8807/NJ 8810</strain>
        <tissue evidence="1">Young leaf</tissue>
    </source>
</reference>
<gene>
    <name evidence="1" type="ORF">Vadar_023261</name>
</gene>
<evidence type="ECO:0000313" key="1">
    <source>
        <dbReference type="EMBL" id="KAH7858389.1"/>
    </source>
</evidence>
<accession>A0ACB7YYN4</accession>